<protein>
    <recommendedName>
        <fullName evidence="1">DUF5681 domain-containing protein</fullName>
    </recommendedName>
</protein>
<keyword evidence="3" id="KW-1185">Reference proteome</keyword>
<evidence type="ECO:0000313" key="3">
    <source>
        <dbReference type="Proteomes" id="UP000236724"/>
    </source>
</evidence>
<feature type="domain" description="DUF5681" evidence="1">
    <location>
        <begin position="3"/>
        <end position="60"/>
    </location>
</feature>
<dbReference type="AlphaFoldDB" id="A0A1H6FBI3"/>
<name>A0A1H6FBI3_9GAMM</name>
<organism evidence="2 3">
    <name type="scientific">Candidatus Venteria ishoeyi</name>
    <dbReference type="NCBI Taxonomy" id="1899563"/>
    <lineage>
        <taxon>Bacteria</taxon>
        <taxon>Pseudomonadati</taxon>
        <taxon>Pseudomonadota</taxon>
        <taxon>Gammaproteobacteria</taxon>
        <taxon>Thiotrichales</taxon>
        <taxon>Thiotrichaceae</taxon>
        <taxon>Venteria</taxon>
    </lineage>
</organism>
<accession>A0A1H6FBI3</accession>
<evidence type="ECO:0000313" key="2">
    <source>
        <dbReference type="EMBL" id="SEH06689.1"/>
    </source>
</evidence>
<gene>
    <name evidence="2" type="ORF">MBHS_02554</name>
</gene>
<proteinExistence type="predicted"/>
<dbReference type="Pfam" id="PF18932">
    <property type="entry name" value="DUF5681"/>
    <property type="match status" value="1"/>
</dbReference>
<dbReference type="OrthoDB" id="4774002at2"/>
<sequence length="131" mass="13844">MPFQKGQSGNPSGRPPGIQDKRAALRDLLDPHADELVKQAVKMALEGDTAALKLCLDRLIPPMKTAPVNIPGLAVGSLAERGAAVLDALGGGEIEPAQGAVLLSALQSQARIVEVSEIIERLEVLENERHN</sequence>
<evidence type="ECO:0000259" key="1">
    <source>
        <dbReference type="Pfam" id="PF18932"/>
    </source>
</evidence>
<dbReference type="Proteomes" id="UP000236724">
    <property type="component" value="Unassembled WGS sequence"/>
</dbReference>
<dbReference type="EMBL" id="FMSV02000503">
    <property type="protein sequence ID" value="SEH06689.1"/>
    <property type="molecule type" value="Genomic_DNA"/>
</dbReference>
<reference evidence="2 3" key="1">
    <citation type="submission" date="2016-10" db="EMBL/GenBank/DDBJ databases">
        <authorList>
            <person name="de Groot N.N."/>
        </authorList>
    </citation>
    <scope>NUCLEOTIDE SEQUENCE [LARGE SCALE GENOMIC DNA]</scope>
    <source>
        <strain evidence="2">MBHS1</strain>
    </source>
</reference>
<dbReference type="RefSeq" id="WP_103920444.1">
    <property type="nucleotide sequence ID" value="NZ_FMSV02000503.1"/>
</dbReference>
<dbReference type="InterPro" id="IPR043736">
    <property type="entry name" value="DUF5681"/>
</dbReference>